<organism evidence="1">
    <name type="scientific">Arundo donax</name>
    <name type="common">Giant reed</name>
    <name type="synonym">Donax arundinaceus</name>
    <dbReference type="NCBI Taxonomy" id="35708"/>
    <lineage>
        <taxon>Eukaryota</taxon>
        <taxon>Viridiplantae</taxon>
        <taxon>Streptophyta</taxon>
        <taxon>Embryophyta</taxon>
        <taxon>Tracheophyta</taxon>
        <taxon>Spermatophyta</taxon>
        <taxon>Magnoliopsida</taxon>
        <taxon>Liliopsida</taxon>
        <taxon>Poales</taxon>
        <taxon>Poaceae</taxon>
        <taxon>PACMAD clade</taxon>
        <taxon>Arundinoideae</taxon>
        <taxon>Arundineae</taxon>
        <taxon>Arundo</taxon>
    </lineage>
</organism>
<dbReference type="AlphaFoldDB" id="A0A0A9GQ96"/>
<protein>
    <submittedName>
        <fullName evidence="1">Uncharacterized protein</fullName>
    </submittedName>
</protein>
<name>A0A0A9GQ96_ARUDO</name>
<dbReference type="EMBL" id="GBRH01172322">
    <property type="protein sequence ID" value="JAE25574.1"/>
    <property type="molecule type" value="Transcribed_RNA"/>
</dbReference>
<reference evidence="1" key="1">
    <citation type="submission" date="2014-09" db="EMBL/GenBank/DDBJ databases">
        <authorList>
            <person name="Magalhaes I.L.F."/>
            <person name="Oliveira U."/>
            <person name="Santos F.R."/>
            <person name="Vidigal T.H.D.A."/>
            <person name="Brescovit A.D."/>
            <person name="Santos A.J."/>
        </authorList>
    </citation>
    <scope>NUCLEOTIDE SEQUENCE</scope>
    <source>
        <tissue evidence="1">Shoot tissue taken approximately 20 cm above the soil surface</tissue>
    </source>
</reference>
<proteinExistence type="predicted"/>
<reference evidence="1" key="2">
    <citation type="journal article" date="2015" name="Data Brief">
        <title>Shoot transcriptome of the giant reed, Arundo donax.</title>
        <authorList>
            <person name="Barrero R.A."/>
            <person name="Guerrero F.D."/>
            <person name="Moolhuijzen P."/>
            <person name="Goolsby J.A."/>
            <person name="Tidwell J."/>
            <person name="Bellgard S.E."/>
            <person name="Bellgard M.I."/>
        </authorList>
    </citation>
    <scope>NUCLEOTIDE SEQUENCE</scope>
    <source>
        <tissue evidence="1">Shoot tissue taken approximately 20 cm above the soil surface</tissue>
    </source>
</reference>
<accession>A0A0A9GQ96</accession>
<sequence length="38" mass="4432">MFKTRYLDVKYILVHILSCLYANCLSENPPTGNLVHHQ</sequence>
<evidence type="ECO:0000313" key="1">
    <source>
        <dbReference type="EMBL" id="JAE25574.1"/>
    </source>
</evidence>